<evidence type="ECO:0000313" key="3">
    <source>
        <dbReference type="Proteomes" id="UP001443914"/>
    </source>
</evidence>
<proteinExistence type="predicted"/>
<feature type="transmembrane region" description="Helical" evidence="1">
    <location>
        <begin position="7"/>
        <end position="25"/>
    </location>
</feature>
<name>A0AAW1HMQ2_SAPOF</name>
<organism evidence="2 3">
    <name type="scientific">Saponaria officinalis</name>
    <name type="common">Common soapwort</name>
    <name type="synonym">Lychnis saponaria</name>
    <dbReference type="NCBI Taxonomy" id="3572"/>
    <lineage>
        <taxon>Eukaryota</taxon>
        <taxon>Viridiplantae</taxon>
        <taxon>Streptophyta</taxon>
        <taxon>Embryophyta</taxon>
        <taxon>Tracheophyta</taxon>
        <taxon>Spermatophyta</taxon>
        <taxon>Magnoliopsida</taxon>
        <taxon>eudicotyledons</taxon>
        <taxon>Gunneridae</taxon>
        <taxon>Pentapetalae</taxon>
        <taxon>Caryophyllales</taxon>
        <taxon>Caryophyllaceae</taxon>
        <taxon>Caryophylleae</taxon>
        <taxon>Saponaria</taxon>
    </lineage>
</organism>
<protein>
    <submittedName>
        <fullName evidence="2">Uncharacterized protein</fullName>
    </submittedName>
</protein>
<feature type="transmembrane region" description="Helical" evidence="1">
    <location>
        <begin position="31"/>
        <end position="51"/>
    </location>
</feature>
<keyword evidence="3" id="KW-1185">Reference proteome</keyword>
<comment type="caution">
    <text evidence="2">The sequence shown here is derived from an EMBL/GenBank/DDBJ whole genome shotgun (WGS) entry which is preliminary data.</text>
</comment>
<keyword evidence="1" id="KW-0472">Membrane</keyword>
<gene>
    <name evidence="2" type="ORF">RND81_11G159100</name>
</gene>
<accession>A0AAW1HMQ2</accession>
<dbReference type="EMBL" id="JBDFQZ010000011">
    <property type="protein sequence ID" value="KAK9677664.1"/>
    <property type="molecule type" value="Genomic_DNA"/>
</dbReference>
<dbReference type="AlphaFoldDB" id="A0AAW1HMQ2"/>
<keyword evidence="1" id="KW-0812">Transmembrane</keyword>
<dbReference type="Proteomes" id="UP001443914">
    <property type="component" value="Unassembled WGS sequence"/>
</dbReference>
<reference evidence="2" key="1">
    <citation type="submission" date="2024-03" db="EMBL/GenBank/DDBJ databases">
        <title>WGS assembly of Saponaria officinalis var. Norfolk2.</title>
        <authorList>
            <person name="Jenkins J."/>
            <person name="Shu S."/>
            <person name="Grimwood J."/>
            <person name="Barry K."/>
            <person name="Goodstein D."/>
            <person name="Schmutz J."/>
            <person name="Leebens-Mack J."/>
            <person name="Osbourn A."/>
        </authorList>
    </citation>
    <scope>NUCLEOTIDE SEQUENCE [LARGE SCALE GENOMIC DNA]</scope>
    <source>
        <strain evidence="2">JIC</strain>
    </source>
</reference>
<sequence>MEQKIKALSIGLVGTAITLSAYYQTTYSPSNGIVIGFLVLCFALLVHEGFISI</sequence>
<keyword evidence="1" id="KW-1133">Transmembrane helix</keyword>
<evidence type="ECO:0000256" key="1">
    <source>
        <dbReference type="SAM" id="Phobius"/>
    </source>
</evidence>
<evidence type="ECO:0000313" key="2">
    <source>
        <dbReference type="EMBL" id="KAK9677664.1"/>
    </source>
</evidence>